<keyword evidence="2" id="KW-1185">Reference proteome</keyword>
<dbReference type="OrthoDB" id="270318at2759"/>
<gene>
    <name evidence="1" type="ORF">PBRASI_LOCUS7567</name>
</gene>
<dbReference type="EMBL" id="CAJVPI010001189">
    <property type="protein sequence ID" value="CAG8599641.1"/>
    <property type="molecule type" value="Genomic_DNA"/>
</dbReference>
<feature type="non-terminal residue" evidence="1">
    <location>
        <position position="1"/>
    </location>
</feature>
<sequence>LQQHDGLDHLDILDLSVRVIIISHLENPLPLARCSHGWYDLVYSSDVKSTWLLSRYGRTHALFHAVRIGDSFITPEVVELMLKKGAQISQYFIQRLVLGFGKYDQKLINLKLTYHVRPPNPYQASSPWASNLSVDIFSQLLKEGYDRFGENNISVHGNDMEYFYYLSGGPLGTSQSIVEIQENLDEIKELIRVYKFAPFPPRPGIRNPCDVSDGYTDILQWNIIARSILICPELVSLWKENGYHEVVTDTNDIVIRDSLLFLYRHEEEWALPGLEQVVKRLSDLQSYGFKLTDKLIGDALRLFEQRLDFANIGETLVEAFTIVRNKKLSEDILIICLTELLHPEKHVEQYVSLDFIIGRVTKPEDKILYILEKYAYAYSTNNGVYEYMVAKFGAQSRVARYLYE</sequence>
<dbReference type="AlphaFoldDB" id="A0A9N9GG52"/>
<protein>
    <submittedName>
        <fullName evidence="1">6664_t:CDS:1</fullName>
    </submittedName>
</protein>
<dbReference type="Proteomes" id="UP000789739">
    <property type="component" value="Unassembled WGS sequence"/>
</dbReference>
<accession>A0A9N9GG52</accession>
<evidence type="ECO:0000313" key="2">
    <source>
        <dbReference type="Proteomes" id="UP000789739"/>
    </source>
</evidence>
<reference evidence="1" key="1">
    <citation type="submission" date="2021-06" db="EMBL/GenBank/DDBJ databases">
        <authorList>
            <person name="Kallberg Y."/>
            <person name="Tangrot J."/>
            <person name="Rosling A."/>
        </authorList>
    </citation>
    <scope>NUCLEOTIDE SEQUENCE</scope>
    <source>
        <strain evidence="1">BR232B</strain>
    </source>
</reference>
<organism evidence="1 2">
    <name type="scientific">Paraglomus brasilianum</name>
    <dbReference type="NCBI Taxonomy" id="144538"/>
    <lineage>
        <taxon>Eukaryota</taxon>
        <taxon>Fungi</taxon>
        <taxon>Fungi incertae sedis</taxon>
        <taxon>Mucoromycota</taxon>
        <taxon>Glomeromycotina</taxon>
        <taxon>Glomeromycetes</taxon>
        <taxon>Paraglomerales</taxon>
        <taxon>Paraglomeraceae</taxon>
        <taxon>Paraglomus</taxon>
    </lineage>
</organism>
<proteinExistence type="predicted"/>
<comment type="caution">
    <text evidence="1">The sequence shown here is derived from an EMBL/GenBank/DDBJ whole genome shotgun (WGS) entry which is preliminary data.</text>
</comment>
<name>A0A9N9GG52_9GLOM</name>
<evidence type="ECO:0000313" key="1">
    <source>
        <dbReference type="EMBL" id="CAG8599641.1"/>
    </source>
</evidence>